<name>A0ABX3A3B9_9GAMM</name>
<evidence type="ECO:0000313" key="7">
    <source>
        <dbReference type="EMBL" id="ODN43333.1"/>
    </source>
</evidence>
<dbReference type="EMBL" id="MDTU01000001">
    <property type="protein sequence ID" value="ODN43333.1"/>
    <property type="molecule type" value="Genomic_DNA"/>
</dbReference>
<evidence type="ECO:0000256" key="1">
    <source>
        <dbReference type="ARBA" id="ARBA00001420"/>
    </source>
</evidence>
<dbReference type="Pfam" id="PF06725">
    <property type="entry name" value="3D"/>
    <property type="match status" value="1"/>
</dbReference>
<dbReference type="Pfam" id="PF03562">
    <property type="entry name" value="MltA"/>
    <property type="match status" value="1"/>
</dbReference>
<comment type="caution">
    <text evidence="7">The sequence shown here is derived from an EMBL/GenBank/DDBJ whole genome shotgun (WGS) entry which is preliminary data.</text>
</comment>
<evidence type="ECO:0000256" key="5">
    <source>
        <dbReference type="ARBA" id="ARBA00030918"/>
    </source>
</evidence>
<reference evidence="7 8" key="1">
    <citation type="submission" date="2016-08" db="EMBL/GenBank/DDBJ databases">
        <title>Draft genome sequence of Candidatus Piscirickettsia litoralis, from seawater.</title>
        <authorList>
            <person name="Wan X."/>
            <person name="Lee A.J."/>
            <person name="Hou S."/>
            <person name="Donachie S.P."/>
        </authorList>
    </citation>
    <scope>NUCLEOTIDE SEQUENCE [LARGE SCALE GENOMIC DNA]</scope>
    <source>
        <strain evidence="7 8">Y2</strain>
    </source>
</reference>
<keyword evidence="4" id="KW-0961">Cell wall biogenesis/degradation</keyword>
<evidence type="ECO:0000256" key="4">
    <source>
        <dbReference type="ARBA" id="ARBA00023316"/>
    </source>
</evidence>
<protein>
    <recommendedName>
        <fullName evidence="2">peptidoglycan lytic exotransglycosylase</fullName>
        <ecNumber evidence="2">4.2.2.n1</ecNumber>
    </recommendedName>
    <alternativeName>
        <fullName evidence="5">Murein hydrolase A</fullName>
    </alternativeName>
</protein>
<gene>
    <name evidence="7" type="ORF">BGC07_10865</name>
</gene>
<evidence type="ECO:0000256" key="2">
    <source>
        <dbReference type="ARBA" id="ARBA00012587"/>
    </source>
</evidence>
<keyword evidence="8" id="KW-1185">Reference proteome</keyword>
<dbReference type="CDD" id="cd14485">
    <property type="entry name" value="mltA_like_LT_A"/>
    <property type="match status" value="1"/>
</dbReference>
<dbReference type="InterPro" id="IPR010611">
    <property type="entry name" value="3D_dom"/>
</dbReference>
<dbReference type="SUPFAM" id="SSF50685">
    <property type="entry name" value="Barwin-like endoglucanases"/>
    <property type="match status" value="1"/>
</dbReference>
<comment type="catalytic activity">
    <reaction evidence="1">
        <text>Exolytic cleavage of the (1-&gt;4)-beta-glycosidic linkage between N-acetylmuramic acid (MurNAc) and N-acetylglucosamine (GlcNAc) residues in peptidoglycan, from either the reducing or the non-reducing ends of the peptidoglycan chains, with concomitant formation of a 1,6-anhydrobond in the MurNAc residue.</text>
        <dbReference type="EC" id="4.2.2.n1"/>
    </reaction>
</comment>
<dbReference type="InterPro" id="IPR036908">
    <property type="entry name" value="RlpA-like_sf"/>
</dbReference>
<proteinExistence type="predicted"/>
<evidence type="ECO:0000256" key="3">
    <source>
        <dbReference type="ARBA" id="ARBA00023239"/>
    </source>
</evidence>
<dbReference type="EC" id="4.2.2.n1" evidence="2"/>
<evidence type="ECO:0000313" key="8">
    <source>
        <dbReference type="Proteomes" id="UP000094329"/>
    </source>
</evidence>
<organism evidence="7 8">
    <name type="scientific">Piscirickettsia litoralis</name>
    <dbReference type="NCBI Taxonomy" id="1891921"/>
    <lineage>
        <taxon>Bacteria</taxon>
        <taxon>Pseudomonadati</taxon>
        <taxon>Pseudomonadota</taxon>
        <taxon>Gammaproteobacteria</taxon>
        <taxon>Thiotrichales</taxon>
        <taxon>Piscirickettsiaceae</taxon>
        <taxon>Piscirickettsia</taxon>
    </lineage>
</organism>
<keyword evidence="3" id="KW-0456">Lyase</keyword>
<accession>A0ABX3A3B9</accession>
<dbReference type="PANTHER" id="PTHR30124:SF0">
    <property type="entry name" value="MEMBRANE-BOUND LYTIC MUREIN TRANSGLYCOSYLASE A"/>
    <property type="match status" value="1"/>
</dbReference>
<dbReference type="Gene3D" id="2.40.40.10">
    <property type="entry name" value="RlpA-like domain"/>
    <property type="match status" value="1"/>
</dbReference>
<evidence type="ECO:0000259" key="6">
    <source>
        <dbReference type="SMART" id="SM00925"/>
    </source>
</evidence>
<dbReference type="PANTHER" id="PTHR30124">
    <property type="entry name" value="MEMBRANE-BOUND LYTIC MUREIN TRANSGLYCOSYLASE A"/>
    <property type="match status" value="1"/>
</dbReference>
<dbReference type="InterPro" id="IPR026044">
    <property type="entry name" value="MltA"/>
</dbReference>
<dbReference type="InterPro" id="IPR005300">
    <property type="entry name" value="MltA_B"/>
</dbReference>
<feature type="domain" description="Lytic transglycosylase MltA" evidence="6">
    <location>
        <begin position="1"/>
        <end position="77"/>
    </location>
</feature>
<dbReference type="Gene3D" id="2.40.240.50">
    <property type="entry name" value="Barwin-like endoglucanases"/>
    <property type="match status" value="1"/>
</dbReference>
<dbReference type="SMART" id="SM00925">
    <property type="entry name" value="MltA"/>
    <property type="match status" value="1"/>
</dbReference>
<sequence>MQIQGSSILAFNNGKKQLIGYAGQNSQPYYAIGRVLLKKGALTRENISMQTIQNWLKNHPKQQQAILDLNKSFVFFKPLNHQSPLGTQQVPLTANTSLAIDLRHIPLGSLVWLQLDNTPKIKPHGWVAQDTGGAIKGLVRADLYLGAGKYAEQEAGKLNSTGQLWLLLPKTINISQFQNKLLLSRART</sequence>
<dbReference type="Proteomes" id="UP000094329">
    <property type="component" value="Unassembled WGS sequence"/>
</dbReference>